<keyword evidence="2" id="KW-0227">DNA damage</keyword>
<evidence type="ECO:0000259" key="3">
    <source>
        <dbReference type="Pfam" id="PF00817"/>
    </source>
</evidence>
<dbReference type="InterPro" id="IPR050356">
    <property type="entry name" value="SulA_CellDiv_inhibitor"/>
</dbReference>
<dbReference type="EMBL" id="CP041185">
    <property type="protein sequence ID" value="QDG70179.1"/>
    <property type="molecule type" value="Genomic_DNA"/>
</dbReference>
<gene>
    <name evidence="4" type="ORF">FJQ89_06930</name>
</gene>
<dbReference type="InterPro" id="IPR043128">
    <property type="entry name" value="Rev_trsase/Diguanyl_cyclase"/>
</dbReference>
<proteinExistence type="inferred from homology"/>
<dbReference type="InterPro" id="IPR001126">
    <property type="entry name" value="UmuC"/>
</dbReference>
<feature type="domain" description="UmuC" evidence="3">
    <location>
        <begin position="25"/>
        <end position="146"/>
    </location>
</feature>
<comment type="similarity">
    <text evidence="1">Belongs to the DNA polymerase type-Y family.</text>
</comment>
<evidence type="ECO:0000313" key="5">
    <source>
        <dbReference type="Proteomes" id="UP000316665"/>
    </source>
</evidence>
<keyword evidence="5" id="KW-1185">Reference proteome</keyword>
<sequence length="489" mass="55137">MRFWFSVHLPLLPLECLRPRWCEPGPYAVVEKGRIIAVSQHAFAEGVRVGMRPGGVAAVSPDTVILERSLEREQIASNAIALALLQFTPEVAHAGDFSLLLDVTASLRLFNGRAAISRRIRAALQALGVTSQLGTAPTAMGAWLLSRWQPAKRQIILRRTVHMRSLERQLDRMPCAYLPSTANHLEWLTDIGADHLAALRRLPRPGIQRRMNKHVLDELDRAYGLAPELFEWIAIPETFSARIETFDRIEHADALLDGATGLLQQFVGWLVARQQAVSVFVLLLEHERGKTATPPTPIEIGLAEPTWRDEHLIRLLKERLARTELVAPVIALRLEARLLTAMAPPTQDLFPEPGGSPADYRRLLELLSARLGSDNVLSPVEHHDHRPEESNAWASATEKRKAVNAEDEAFERPFWLLPKPIPLLLRGERPFYGSPLKMLKGPERIEAGWWNDQIAARDYYIAQGSDATCYWIYLERVVDGRWYLHGMFG</sequence>
<dbReference type="GO" id="GO:0006281">
    <property type="term" value="P:DNA repair"/>
    <property type="evidence" value="ECO:0007669"/>
    <property type="project" value="InterPro"/>
</dbReference>
<dbReference type="AlphaFoldDB" id="A0A4Y6RBC8"/>
<dbReference type="SUPFAM" id="SSF56672">
    <property type="entry name" value="DNA/RNA polymerases"/>
    <property type="match status" value="1"/>
</dbReference>
<accession>A0A4Y6RBC8</accession>
<dbReference type="CDD" id="cd03468">
    <property type="entry name" value="PolY_like"/>
    <property type="match status" value="1"/>
</dbReference>
<dbReference type="PANTHER" id="PTHR35369:SF2">
    <property type="entry name" value="BLR3025 PROTEIN"/>
    <property type="match status" value="1"/>
</dbReference>
<dbReference type="Proteomes" id="UP000316665">
    <property type="component" value="Chromosome"/>
</dbReference>
<evidence type="ECO:0000313" key="4">
    <source>
        <dbReference type="EMBL" id="QDG70179.1"/>
    </source>
</evidence>
<evidence type="ECO:0000256" key="2">
    <source>
        <dbReference type="ARBA" id="ARBA00022763"/>
    </source>
</evidence>
<dbReference type="PANTHER" id="PTHR35369">
    <property type="entry name" value="BLR3025 PROTEIN-RELATED"/>
    <property type="match status" value="1"/>
</dbReference>
<dbReference type="KEGG" id="jas:FJQ89_06930"/>
<name>A0A4Y6RBC8_9BURK</name>
<organism evidence="4 5">
    <name type="scientific">Janthinobacterium tructae</name>
    <dbReference type="NCBI Taxonomy" id="2590869"/>
    <lineage>
        <taxon>Bacteria</taxon>
        <taxon>Pseudomonadati</taxon>
        <taxon>Pseudomonadota</taxon>
        <taxon>Betaproteobacteria</taxon>
        <taxon>Burkholderiales</taxon>
        <taxon>Oxalobacteraceae</taxon>
        <taxon>Janthinobacterium</taxon>
    </lineage>
</organism>
<dbReference type="InterPro" id="IPR043502">
    <property type="entry name" value="DNA/RNA_pol_sf"/>
</dbReference>
<protein>
    <submittedName>
        <fullName evidence="4">DNA polymerase Y family protein</fullName>
    </submittedName>
</protein>
<evidence type="ECO:0000256" key="1">
    <source>
        <dbReference type="ARBA" id="ARBA00010945"/>
    </source>
</evidence>
<dbReference type="Gene3D" id="3.30.70.270">
    <property type="match status" value="1"/>
</dbReference>
<dbReference type="Pfam" id="PF00817">
    <property type="entry name" value="IMS"/>
    <property type="match status" value="1"/>
</dbReference>
<reference evidence="4 5" key="1">
    <citation type="submission" date="2019-06" db="EMBL/GenBank/DDBJ databases">
        <title>Complete genome sequence of Janthinobacterium sp. SNU WT3 isolated from diseased rainbow trout.</title>
        <authorList>
            <person name="Oh W.T."/>
            <person name="Park S.C."/>
        </authorList>
    </citation>
    <scope>NUCLEOTIDE SEQUENCE [LARGE SCALE GENOMIC DNA]</scope>
    <source>
        <strain evidence="4 5">SNU WT3</strain>
    </source>
</reference>
<dbReference type="OrthoDB" id="625722at2"/>
<dbReference type="Gene3D" id="3.40.1170.60">
    <property type="match status" value="1"/>
</dbReference>